<dbReference type="AlphaFoldDB" id="A0A6B1DSN3"/>
<comment type="caution">
    <text evidence="1">The sequence shown here is derived from an EMBL/GenBank/DDBJ whole genome shotgun (WGS) entry which is preliminary data.</text>
</comment>
<dbReference type="EMBL" id="VXPY01000032">
    <property type="protein sequence ID" value="MYD89692.1"/>
    <property type="molecule type" value="Genomic_DNA"/>
</dbReference>
<name>A0A6B1DSN3_9CHLR</name>
<gene>
    <name evidence="1" type="ORF">F4Y08_05045</name>
</gene>
<proteinExistence type="predicted"/>
<reference evidence="1" key="1">
    <citation type="submission" date="2019-09" db="EMBL/GenBank/DDBJ databases">
        <title>Characterisation of the sponge microbiome using genome-centric metagenomics.</title>
        <authorList>
            <person name="Engelberts J.P."/>
            <person name="Robbins S.J."/>
            <person name="De Goeij J.M."/>
            <person name="Aranda M."/>
            <person name="Bell S.C."/>
            <person name="Webster N.S."/>
        </authorList>
    </citation>
    <scope>NUCLEOTIDE SEQUENCE</scope>
    <source>
        <strain evidence="1">SB0662_bin_9</strain>
    </source>
</reference>
<organism evidence="1">
    <name type="scientific">Caldilineaceae bacterium SB0662_bin_9</name>
    <dbReference type="NCBI Taxonomy" id="2605258"/>
    <lineage>
        <taxon>Bacteria</taxon>
        <taxon>Bacillati</taxon>
        <taxon>Chloroflexota</taxon>
        <taxon>Caldilineae</taxon>
        <taxon>Caldilineales</taxon>
        <taxon>Caldilineaceae</taxon>
    </lineage>
</organism>
<protein>
    <submittedName>
        <fullName evidence="1">Uncharacterized protein</fullName>
    </submittedName>
</protein>
<accession>A0A6B1DSN3</accession>
<sequence>MTSNTLVLHHYSDKSDFQWDAGQMCGDIPGRKPGGLWLSDDSKQEGWLSVCRHVFEDAKLRYQYQHECVVALDRILWLQTRAAMERFNSNYGAVDKPEACLHIDWGRVKDDYGGILIIPFHPSLSKQKPFYDWYRFDCASGCIWDRACLVRVTSGIKTKFPWDVPE</sequence>
<evidence type="ECO:0000313" key="1">
    <source>
        <dbReference type="EMBL" id="MYD89692.1"/>
    </source>
</evidence>